<dbReference type="OrthoDB" id="5322661at2759"/>
<keyword evidence="11" id="KW-1185">Reference proteome</keyword>
<comment type="subcellular location">
    <subcellularLocation>
        <location evidence="1 9">Nucleus</location>
    </subcellularLocation>
</comment>
<evidence type="ECO:0000313" key="11">
    <source>
        <dbReference type="Proteomes" id="UP000799536"/>
    </source>
</evidence>
<dbReference type="EMBL" id="ML993869">
    <property type="protein sequence ID" value="KAF2204756.1"/>
    <property type="molecule type" value="Genomic_DNA"/>
</dbReference>
<dbReference type="GO" id="GO:0016592">
    <property type="term" value="C:mediator complex"/>
    <property type="evidence" value="ECO:0007669"/>
    <property type="project" value="InterPro"/>
</dbReference>
<keyword evidence="6 9" id="KW-0804">Transcription</keyword>
<evidence type="ECO:0000313" key="10">
    <source>
        <dbReference type="EMBL" id="KAF2204756.1"/>
    </source>
</evidence>
<accession>A0A9P4MVJ8</accession>
<proteinExistence type="inferred from homology"/>
<keyword evidence="4 9" id="KW-0805">Transcription regulation</keyword>
<evidence type="ECO:0000256" key="6">
    <source>
        <dbReference type="ARBA" id="ARBA00023163"/>
    </source>
</evidence>
<sequence>MDSLINEWSVFLDRSLEQRVRPDLFEAASRKLYGRSPIPGRKLAELLLRPRIASSITVDPRIIIYLESLLALNKVDAADVLVSAFKYSRDRPPKLGEEAIPSKDDQSRWQNPLELEEVIFHRLHKALSTGERPVSNNEAFGTVSIVSEWMSAMVASHTSDSMIQAMAGIQQHPQQQSINVRDALGMLVAGLIENVKIIELLNRPQLKELRKRFAQSLSSFIPFLSQTSLQMANRLEMSQKEHDFHDKSLTNLNGENGETNLGVAALQLEAVMDLPAINTRAGLYVFLNSILVGRPLTDDITIINYLNSRYNKIHTQNMSGQNVATDLITAAFDILSNAMYRSESSQTIFSLKSFLVNKIPILLTQLTHSIYPLTPEYSITQALSHVDRNAFPAFSQGFDDIMGNNNVLSDVRQDFLNACALHHLIPVNIIESLLGETPIQGPPATKYTKNELLRLCQENFEKVNMYVDELENLDGNGGAIVGVVTEFISHLCDTQMTMYLQSICNHLSKKPLALDVMLQFTSPASILKPLCQFLEEWRYEGDQGEYQPVYDEFGAILILILAFVHRYSLSFHDLGIGQDTFVAQLLERGHMSVSPDELTEEQGGHLGNWLRGLYDSDKEGLSNEVFSSCRPQQFYLIVPTIFSQTVYACSGDVLSLDSVKGGLEYLHETNLLPSLVGGLSWMAAHALEQTHQDIDIVMQMFHKLIRSAPTSADAQGMHSTILSIVSSRLEKCFRTLQRRHPTRTDIEPLLAAIKPNLNYERSLYSSMSELEQWTSTPGNTLRGCIRTTIRDLSIWCTGTSLQLSPPGYTHRQLHTSLRILGASKTLRAILDEVKAQTDAGSGAVALDIAASLICAPSTENSAIHIEWLTSPIPASLPPRTGINLREMLKAEFDNAAGMLTLDPLAAETIVRLHRRVEAQLALMASAGMPAQQIELPDVSMVGVESQHISQMGMDAVSEAAAASMAATGAQDVLQQELNRQLDLSATGGGLDLSSMGNGMGTGAMGTGTAGAGGMDLGMGNMQSMGGMGDLDLSSMGMGDGEDDWGLDFDGM</sequence>
<protein>
    <recommendedName>
        <fullName evidence="3 9">Mediator of RNA polymerase II transcription subunit 5</fullName>
    </recommendedName>
    <alternativeName>
        <fullName evidence="8 9">Mediator complex subunit 5</fullName>
    </alternativeName>
</protein>
<dbReference type="AlphaFoldDB" id="A0A9P4MVJ8"/>
<comment type="caution">
    <text evidence="10">The sequence shown here is derived from an EMBL/GenBank/DDBJ whole genome shotgun (WGS) entry which is preliminary data.</text>
</comment>
<dbReference type="Pfam" id="PF08689">
    <property type="entry name" value="Med5"/>
    <property type="match status" value="1"/>
</dbReference>
<dbReference type="GO" id="GO:0006357">
    <property type="term" value="P:regulation of transcription by RNA polymerase II"/>
    <property type="evidence" value="ECO:0007669"/>
    <property type="project" value="InterPro"/>
</dbReference>
<gene>
    <name evidence="9" type="primary">MED5</name>
    <name evidence="10" type="ORF">GQ43DRAFT_477945</name>
</gene>
<reference evidence="10" key="1">
    <citation type="journal article" date="2020" name="Stud. Mycol.">
        <title>101 Dothideomycetes genomes: a test case for predicting lifestyles and emergence of pathogens.</title>
        <authorList>
            <person name="Haridas S."/>
            <person name="Albert R."/>
            <person name="Binder M."/>
            <person name="Bloem J."/>
            <person name="Labutti K."/>
            <person name="Salamov A."/>
            <person name="Andreopoulos B."/>
            <person name="Baker S."/>
            <person name="Barry K."/>
            <person name="Bills G."/>
            <person name="Bluhm B."/>
            <person name="Cannon C."/>
            <person name="Castanera R."/>
            <person name="Culley D."/>
            <person name="Daum C."/>
            <person name="Ezra D."/>
            <person name="Gonzalez J."/>
            <person name="Henrissat B."/>
            <person name="Kuo A."/>
            <person name="Liang C."/>
            <person name="Lipzen A."/>
            <person name="Lutzoni F."/>
            <person name="Magnuson J."/>
            <person name="Mondo S."/>
            <person name="Nolan M."/>
            <person name="Ohm R."/>
            <person name="Pangilinan J."/>
            <person name="Park H.-J."/>
            <person name="Ramirez L."/>
            <person name="Alfaro M."/>
            <person name="Sun H."/>
            <person name="Tritt A."/>
            <person name="Yoshinaga Y."/>
            <person name="Zwiers L.-H."/>
            <person name="Turgeon B."/>
            <person name="Goodwin S."/>
            <person name="Spatafora J."/>
            <person name="Crous P."/>
            <person name="Grigoriev I."/>
        </authorList>
    </citation>
    <scope>NUCLEOTIDE SEQUENCE</scope>
    <source>
        <strain evidence="10">ATCC 74209</strain>
    </source>
</reference>
<comment type="function">
    <text evidence="9">Component of the Mediator complex, a coactivator involved in the regulated transcription of nearly all RNA polymerase II-dependent genes. Mediator functions as a bridge to convey information from gene-specific regulatory proteins to the basal RNA polymerase II transcription machinery. Mediator is recruited to promoters by direct interactions with regulatory proteins and serves as a scaffold for the assembly of a functional preinitiation complex with RNA polymerase II and the general transcription factors.</text>
</comment>
<keyword evidence="5 9" id="KW-0010">Activator</keyword>
<evidence type="ECO:0000256" key="3">
    <source>
        <dbReference type="ARBA" id="ARBA00020628"/>
    </source>
</evidence>
<dbReference type="Proteomes" id="UP000799536">
    <property type="component" value="Unassembled WGS sequence"/>
</dbReference>
<name>A0A9P4MVJ8_9PLEO</name>
<dbReference type="PANTHER" id="PTHR35784">
    <property type="entry name" value="MEDIATOR OF RNA POLYMERASE II TRANSCRIPTION SUBUNIT 5"/>
    <property type="match status" value="1"/>
</dbReference>
<evidence type="ECO:0000256" key="8">
    <source>
        <dbReference type="ARBA" id="ARBA00031256"/>
    </source>
</evidence>
<comment type="subunit">
    <text evidence="9">Component of the Mediator complex.</text>
</comment>
<evidence type="ECO:0000256" key="5">
    <source>
        <dbReference type="ARBA" id="ARBA00023159"/>
    </source>
</evidence>
<dbReference type="InterPro" id="IPR014801">
    <property type="entry name" value="Mediator_Med5_fun"/>
</dbReference>
<evidence type="ECO:0000256" key="4">
    <source>
        <dbReference type="ARBA" id="ARBA00023015"/>
    </source>
</evidence>
<keyword evidence="7 9" id="KW-0539">Nucleus</keyword>
<evidence type="ECO:0000256" key="1">
    <source>
        <dbReference type="ARBA" id="ARBA00004123"/>
    </source>
</evidence>
<dbReference type="PANTHER" id="PTHR35784:SF1">
    <property type="entry name" value="MEDIATOR OF RNA POLYMERASE II TRANSCRIPTION SUBUNIT 5"/>
    <property type="match status" value="1"/>
</dbReference>
<comment type="similarity">
    <text evidence="2 9">Belongs to the Mediator complex subunit 5 family.</text>
</comment>
<evidence type="ECO:0000256" key="7">
    <source>
        <dbReference type="ARBA" id="ARBA00023242"/>
    </source>
</evidence>
<organism evidence="10 11">
    <name type="scientific">Delitschia confertaspora ATCC 74209</name>
    <dbReference type="NCBI Taxonomy" id="1513339"/>
    <lineage>
        <taxon>Eukaryota</taxon>
        <taxon>Fungi</taxon>
        <taxon>Dikarya</taxon>
        <taxon>Ascomycota</taxon>
        <taxon>Pezizomycotina</taxon>
        <taxon>Dothideomycetes</taxon>
        <taxon>Pleosporomycetidae</taxon>
        <taxon>Pleosporales</taxon>
        <taxon>Delitschiaceae</taxon>
        <taxon>Delitschia</taxon>
    </lineage>
</organism>
<evidence type="ECO:0000256" key="9">
    <source>
        <dbReference type="RuleBase" id="RU364142"/>
    </source>
</evidence>
<evidence type="ECO:0000256" key="2">
    <source>
        <dbReference type="ARBA" id="ARBA00008782"/>
    </source>
</evidence>
<dbReference type="GO" id="GO:0003712">
    <property type="term" value="F:transcription coregulator activity"/>
    <property type="evidence" value="ECO:0007669"/>
    <property type="project" value="InterPro"/>
</dbReference>